<dbReference type="Proteomes" id="UP001596004">
    <property type="component" value="Unassembled WGS sequence"/>
</dbReference>
<protein>
    <submittedName>
        <fullName evidence="8">MFS transporter</fullName>
    </submittedName>
</protein>
<feature type="transmembrane region" description="Helical" evidence="6">
    <location>
        <begin position="193"/>
        <end position="213"/>
    </location>
</feature>
<dbReference type="Gene3D" id="1.20.1250.20">
    <property type="entry name" value="MFS general substrate transporter like domains"/>
    <property type="match status" value="1"/>
</dbReference>
<dbReference type="InterPro" id="IPR036259">
    <property type="entry name" value="MFS_trans_sf"/>
</dbReference>
<feature type="transmembrane region" description="Helical" evidence="6">
    <location>
        <begin position="117"/>
        <end position="133"/>
    </location>
</feature>
<keyword evidence="4 6" id="KW-0472">Membrane</keyword>
<dbReference type="Pfam" id="PF07690">
    <property type="entry name" value="MFS_1"/>
    <property type="match status" value="1"/>
</dbReference>
<accession>A0ABV9CI71</accession>
<dbReference type="InterPro" id="IPR011701">
    <property type="entry name" value="MFS"/>
</dbReference>
<evidence type="ECO:0000256" key="6">
    <source>
        <dbReference type="SAM" id="Phobius"/>
    </source>
</evidence>
<feature type="region of interest" description="Disordered" evidence="5">
    <location>
        <begin position="223"/>
        <end position="281"/>
    </location>
</feature>
<evidence type="ECO:0000256" key="4">
    <source>
        <dbReference type="ARBA" id="ARBA00023136"/>
    </source>
</evidence>
<feature type="transmembrane region" description="Helical" evidence="6">
    <location>
        <begin position="167"/>
        <end position="187"/>
    </location>
</feature>
<feature type="compositionally biased region" description="Low complexity" evidence="5">
    <location>
        <begin position="252"/>
        <end position="281"/>
    </location>
</feature>
<name>A0ABV9CI71_9ACTN</name>
<dbReference type="RefSeq" id="WP_380841544.1">
    <property type="nucleotide sequence ID" value="NZ_JBHSFP010000011.1"/>
</dbReference>
<feature type="transmembrane region" description="Helical" evidence="6">
    <location>
        <begin position="398"/>
        <end position="417"/>
    </location>
</feature>
<keyword evidence="9" id="KW-1185">Reference proteome</keyword>
<keyword evidence="3 6" id="KW-1133">Transmembrane helix</keyword>
<evidence type="ECO:0000256" key="2">
    <source>
        <dbReference type="ARBA" id="ARBA00022692"/>
    </source>
</evidence>
<feature type="transmembrane region" description="Helical" evidence="6">
    <location>
        <begin position="335"/>
        <end position="356"/>
    </location>
</feature>
<dbReference type="SUPFAM" id="SSF103473">
    <property type="entry name" value="MFS general substrate transporter"/>
    <property type="match status" value="1"/>
</dbReference>
<evidence type="ECO:0000259" key="7">
    <source>
        <dbReference type="PROSITE" id="PS50850"/>
    </source>
</evidence>
<reference evidence="9" key="1">
    <citation type="journal article" date="2019" name="Int. J. Syst. Evol. Microbiol.">
        <title>The Global Catalogue of Microorganisms (GCM) 10K type strain sequencing project: providing services to taxonomists for standard genome sequencing and annotation.</title>
        <authorList>
            <consortium name="The Broad Institute Genomics Platform"/>
            <consortium name="The Broad Institute Genome Sequencing Center for Infectious Disease"/>
            <person name="Wu L."/>
            <person name="Ma J."/>
        </authorList>
    </citation>
    <scope>NUCLEOTIDE SEQUENCE [LARGE SCALE GENOMIC DNA]</scope>
    <source>
        <strain evidence="9">CGMCC 4.7132</strain>
    </source>
</reference>
<feature type="transmembrane region" description="Helical" evidence="6">
    <location>
        <begin position="424"/>
        <end position="447"/>
    </location>
</feature>
<gene>
    <name evidence="8" type="ORF">ACFO60_18025</name>
</gene>
<feature type="transmembrane region" description="Helical" evidence="6">
    <location>
        <begin position="53"/>
        <end position="75"/>
    </location>
</feature>
<evidence type="ECO:0000313" key="8">
    <source>
        <dbReference type="EMBL" id="MFC4532678.1"/>
    </source>
</evidence>
<evidence type="ECO:0000313" key="9">
    <source>
        <dbReference type="Proteomes" id="UP001596004"/>
    </source>
</evidence>
<organism evidence="8 9">
    <name type="scientific">Sphaerisporangium dianthi</name>
    <dbReference type="NCBI Taxonomy" id="1436120"/>
    <lineage>
        <taxon>Bacteria</taxon>
        <taxon>Bacillati</taxon>
        <taxon>Actinomycetota</taxon>
        <taxon>Actinomycetes</taxon>
        <taxon>Streptosporangiales</taxon>
        <taxon>Streptosporangiaceae</taxon>
        <taxon>Sphaerisporangium</taxon>
    </lineage>
</organism>
<feature type="transmembrane region" description="Helical" evidence="6">
    <location>
        <begin position="302"/>
        <end position="323"/>
    </location>
</feature>
<dbReference type="PROSITE" id="PS00216">
    <property type="entry name" value="SUGAR_TRANSPORT_1"/>
    <property type="match status" value="1"/>
</dbReference>
<dbReference type="PANTHER" id="PTHR23518">
    <property type="entry name" value="C-METHYLTRANSFERASE"/>
    <property type="match status" value="1"/>
</dbReference>
<comment type="subcellular location">
    <subcellularLocation>
        <location evidence="1">Cell membrane</location>
        <topology evidence="1">Multi-pass membrane protein</topology>
    </subcellularLocation>
</comment>
<proteinExistence type="predicted"/>
<feature type="domain" description="Major facilitator superfamily (MFS) profile" evidence="7">
    <location>
        <begin position="35"/>
        <end position="478"/>
    </location>
</feature>
<dbReference type="InterPro" id="IPR005829">
    <property type="entry name" value="Sugar_transporter_CS"/>
</dbReference>
<dbReference type="PANTHER" id="PTHR23518:SF2">
    <property type="entry name" value="MAJOR FACILITATOR SUPERFAMILY TRANSPORTER"/>
    <property type="match status" value="1"/>
</dbReference>
<feature type="compositionally biased region" description="Low complexity" evidence="5">
    <location>
        <begin position="223"/>
        <end position="244"/>
    </location>
</feature>
<comment type="caution">
    <text evidence="8">The sequence shown here is derived from an EMBL/GenBank/DDBJ whole genome shotgun (WGS) entry which is preliminary data.</text>
</comment>
<evidence type="ECO:0000256" key="1">
    <source>
        <dbReference type="ARBA" id="ARBA00004651"/>
    </source>
</evidence>
<keyword evidence="2 6" id="KW-0812">Transmembrane</keyword>
<dbReference type="EMBL" id="JBHSFP010000011">
    <property type="protein sequence ID" value="MFC4532678.1"/>
    <property type="molecule type" value="Genomic_DNA"/>
</dbReference>
<evidence type="ECO:0000256" key="5">
    <source>
        <dbReference type="SAM" id="MobiDB-lite"/>
    </source>
</evidence>
<feature type="region of interest" description="Disordered" evidence="5">
    <location>
        <begin position="1"/>
        <end position="25"/>
    </location>
</feature>
<feature type="transmembrane region" description="Helical" evidence="6">
    <location>
        <begin position="368"/>
        <end position="392"/>
    </location>
</feature>
<evidence type="ECO:0000256" key="3">
    <source>
        <dbReference type="ARBA" id="ARBA00022989"/>
    </source>
</evidence>
<sequence length="479" mass="47557">MYLAERGPARAAASEGPPPDAAVRPGRTAMAVPATVLALGTVSLITDVSSEMVAAVLPLYLVAGLGLSPLGFGLLDGVYNGVSGLVRLFGGHLADRGGRHKSVALAGYGLSALCKPLLLFAHTLPAIGAVLALDRAGKGLRTAPRDALISLATLPRNRGRAFGVHRAMDTGGALLGPPAAFLVLGVAAEGYDAVFTVSFCVAALGVLVLLLFVPARAAAPGPAAAGAGPSAPGARPAAGGSDAGEAGEGDATDAMGAMGGAANATEDSRDPAGTPAGEAGGAPPVTVRSAVALLARPEVRRLAICAALLGLTTVSDAFVYLMLRHRLGIAEQWFPLLPLGTAFAFLVLAVPLGLLADRAGRRRMFLAGHLALLGAYGLLLAAPAGAAVAFAVLGLHGMFYAATDGVLAAAAAGAVPASLRASGLALIGTGQALARFCCSIAVGAAWVALGDRAVLEIAMAGLAACGCWAAYALRGRELR</sequence>
<dbReference type="PROSITE" id="PS50850">
    <property type="entry name" value="MFS"/>
    <property type="match status" value="1"/>
</dbReference>
<feature type="transmembrane region" description="Helical" evidence="6">
    <location>
        <begin position="28"/>
        <end position="46"/>
    </location>
</feature>
<dbReference type="InterPro" id="IPR020846">
    <property type="entry name" value="MFS_dom"/>
</dbReference>
<feature type="transmembrane region" description="Helical" evidence="6">
    <location>
        <begin position="453"/>
        <end position="473"/>
    </location>
</feature>